<dbReference type="InterPro" id="IPR025948">
    <property type="entry name" value="HTH-like_dom"/>
</dbReference>
<reference evidence="4 5" key="1">
    <citation type="journal article" date="2021" name="Arch. Microbiol.">
        <title>Myceligenerans indicum sp. nov., an actinobacterium isolated from mangrove sediment of Sundarbans, India.</title>
        <authorList>
            <person name="Asha K."/>
            <person name="Bhadury P."/>
        </authorList>
    </citation>
    <scope>NUCLEOTIDE SEQUENCE [LARGE SCALE GENOMIC DNA]</scope>
    <source>
        <strain evidence="4 5">I2</strain>
    </source>
</reference>
<dbReference type="Pfam" id="PF00665">
    <property type="entry name" value="rve"/>
    <property type="match status" value="1"/>
</dbReference>
<dbReference type="PANTHER" id="PTHR46889">
    <property type="entry name" value="TRANSPOSASE INSF FOR INSERTION SEQUENCE IS3B-RELATED"/>
    <property type="match status" value="1"/>
</dbReference>
<accession>A0ABS1LTZ0</accession>
<dbReference type="InterPro" id="IPR036397">
    <property type="entry name" value="RNaseH_sf"/>
</dbReference>
<protein>
    <submittedName>
        <fullName evidence="4">IS3 family transposase</fullName>
    </submittedName>
</protein>
<comment type="function">
    <text evidence="1">Involved in the transposition of the insertion sequence.</text>
</comment>
<evidence type="ECO:0000256" key="2">
    <source>
        <dbReference type="SAM" id="MobiDB-lite"/>
    </source>
</evidence>
<sequence>RSSYYKWLTGAAARAARAADDAVLADRIRQLHREDPALGSPRVTSELRKAHPQAEPVNHKRVARVMRQHRLTGIRLRRRVRTTVPDPSGVKADDLIKRDFTAAEPNSRYIGDITYLPVGGGKFLYLATVIDLCSRRLAGWSIADHMRTELVEDALKAAAAERGSLAGAIFHSDHGAQYGSRAYADLCTTLQVTQSMGAVGTSADNAAAESFNATLKRELLAGAPAFDGPRAARLAVFRWTTRYNTRRPHSRLGNQSPADYEKNLQTATLQPAA</sequence>
<dbReference type="InterPro" id="IPR001584">
    <property type="entry name" value="Integrase_cat-core"/>
</dbReference>
<dbReference type="NCBIfam" id="NF033516">
    <property type="entry name" value="transpos_IS3"/>
    <property type="match status" value="1"/>
</dbReference>
<organism evidence="4 5">
    <name type="scientific">Myceligenerans indicum</name>
    <dbReference type="NCBI Taxonomy" id="2593663"/>
    <lineage>
        <taxon>Bacteria</taxon>
        <taxon>Bacillati</taxon>
        <taxon>Actinomycetota</taxon>
        <taxon>Actinomycetes</taxon>
        <taxon>Micrococcales</taxon>
        <taxon>Promicromonosporaceae</taxon>
        <taxon>Myceligenerans</taxon>
    </lineage>
</organism>
<feature type="domain" description="Integrase catalytic" evidence="3">
    <location>
        <begin position="101"/>
        <end position="265"/>
    </location>
</feature>
<evidence type="ECO:0000256" key="1">
    <source>
        <dbReference type="ARBA" id="ARBA00002286"/>
    </source>
</evidence>
<dbReference type="EMBL" id="JABBYC010000138">
    <property type="protein sequence ID" value="MBL0888962.1"/>
    <property type="molecule type" value="Genomic_DNA"/>
</dbReference>
<dbReference type="SUPFAM" id="SSF53098">
    <property type="entry name" value="Ribonuclease H-like"/>
    <property type="match status" value="1"/>
</dbReference>
<dbReference type="PROSITE" id="PS50994">
    <property type="entry name" value="INTEGRASE"/>
    <property type="match status" value="1"/>
</dbReference>
<feature type="region of interest" description="Disordered" evidence="2">
    <location>
        <begin position="35"/>
        <end position="56"/>
    </location>
</feature>
<dbReference type="Pfam" id="PF13276">
    <property type="entry name" value="HTH_21"/>
    <property type="match status" value="1"/>
</dbReference>
<comment type="caution">
    <text evidence="4">The sequence shown here is derived from an EMBL/GenBank/DDBJ whole genome shotgun (WGS) entry which is preliminary data.</text>
</comment>
<dbReference type="InterPro" id="IPR048020">
    <property type="entry name" value="Transpos_IS3"/>
</dbReference>
<dbReference type="RefSeq" id="WP_201851643.1">
    <property type="nucleotide sequence ID" value="NZ_JABBYC010000138.1"/>
</dbReference>
<feature type="compositionally biased region" description="Polar residues" evidence="2">
    <location>
        <begin position="252"/>
        <end position="273"/>
    </location>
</feature>
<evidence type="ECO:0000313" key="5">
    <source>
        <dbReference type="Proteomes" id="UP000675409"/>
    </source>
</evidence>
<gene>
    <name evidence="4" type="ORF">HGK34_22290</name>
</gene>
<dbReference type="Gene3D" id="3.30.420.10">
    <property type="entry name" value="Ribonuclease H-like superfamily/Ribonuclease H"/>
    <property type="match status" value="1"/>
</dbReference>
<feature type="non-terminal residue" evidence="4">
    <location>
        <position position="1"/>
    </location>
</feature>
<feature type="region of interest" description="Disordered" evidence="2">
    <location>
        <begin position="247"/>
        <end position="273"/>
    </location>
</feature>
<dbReference type="PANTHER" id="PTHR46889:SF4">
    <property type="entry name" value="TRANSPOSASE INSO FOR INSERTION SEQUENCE ELEMENT IS911B-RELATED"/>
    <property type="match status" value="1"/>
</dbReference>
<proteinExistence type="predicted"/>
<dbReference type="InterPro" id="IPR012337">
    <property type="entry name" value="RNaseH-like_sf"/>
</dbReference>
<dbReference type="Proteomes" id="UP000675409">
    <property type="component" value="Unassembled WGS sequence"/>
</dbReference>
<evidence type="ECO:0000259" key="3">
    <source>
        <dbReference type="PROSITE" id="PS50994"/>
    </source>
</evidence>
<dbReference type="InterPro" id="IPR050900">
    <property type="entry name" value="Transposase_IS3/IS150/IS904"/>
</dbReference>
<keyword evidence="5" id="KW-1185">Reference proteome</keyword>
<name>A0ABS1LTZ0_9MICO</name>
<evidence type="ECO:0000313" key="4">
    <source>
        <dbReference type="EMBL" id="MBL0888962.1"/>
    </source>
</evidence>